<gene>
    <name evidence="1" type="ORF">HHU12_32680</name>
</gene>
<proteinExistence type="predicted"/>
<protein>
    <submittedName>
        <fullName evidence="1">DUF4265 domain-containing protein</fullName>
    </submittedName>
</protein>
<dbReference type="InterPro" id="IPR025361">
    <property type="entry name" value="DUF4265"/>
</dbReference>
<comment type="caution">
    <text evidence="1">The sequence shown here is derived from an EMBL/GenBank/DDBJ whole genome shotgun (WGS) entry which is preliminary data.</text>
</comment>
<reference evidence="1 2" key="1">
    <citation type="submission" date="2020-04" db="EMBL/GenBank/DDBJ databases">
        <title>Flammeovirga sp. SR4, a novel species isolated from seawater.</title>
        <authorList>
            <person name="Wang X."/>
        </authorList>
    </citation>
    <scope>NUCLEOTIDE SEQUENCE [LARGE SCALE GENOMIC DNA]</scope>
    <source>
        <strain evidence="1 2">ATCC 23126</strain>
    </source>
</reference>
<dbReference type="EMBL" id="JABANE010000204">
    <property type="protein sequence ID" value="NME72760.1"/>
    <property type="molecule type" value="Genomic_DNA"/>
</dbReference>
<evidence type="ECO:0000313" key="1">
    <source>
        <dbReference type="EMBL" id="NME72760.1"/>
    </source>
</evidence>
<evidence type="ECO:0000313" key="2">
    <source>
        <dbReference type="Proteomes" id="UP000576082"/>
    </source>
</evidence>
<dbReference type="Pfam" id="PF14085">
    <property type="entry name" value="DUF4265"/>
    <property type="match status" value="1"/>
</dbReference>
<dbReference type="RefSeq" id="WP_169660931.1">
    <property type="nucleotide sequence ID" value="NZ_JABANE010000204.1"/>
</dbReference>
<dbReference type="AlphaFoldDB" id="A0A7X9XDG0"/>
<sequence>MKSYKINLVVEGVDDTFFIESVWAEKEGDHYRIDNIPFYASNIALGDLVSVEYDSEEDALYFEDFIKVSGNSVIRIIFFKLELKDKICNALEQMGCLWEGSDKQSLISVSIGKDLDYDDIMNYIKNQFSLGNIDYEEACIGHTQ</sequence>
<accession>A0A7X9XDG0</accession>
<name>A0A7X9XDG0_9BACT</name>
<keyword evidence="2" id="KW-1185">Reference proteome</keyword>
<dbReference type="Proteomes" id="UP000576082">
    <property type="component" value="Unassembled WGS sequence"/>
</dbReference>
<organism evidence="1 2">
    <name type="scientific">Flammeovirga aprica JL-4</name>
    <dbReference type="NCBI Taxonomy" id="694437"/>
    <lineage>
        <taxon>Bacteria</taxon>
        <taxon>Pseudomonadati</taxon>
        <taxon>Bacteroidota</taxon>
        <taxon>Cytophagia</taxon>
        <taxon>Cytophagales</taxon>
        <taxon>Flammeovirgaceae</taxon>
        <taxon>Flammeovirga</taxon>
    </lineage>
</organism>